<comment type="caution">
    <text evidence="2">The sequence shown here is derived from an EMBL/GenBank/DDBJ whole genome shotgun (WGS) entry which is preliminary data.</text>
</comment>
<feature type="compositionally biased region" description="Polar residues" evidence="1">
    <location>
        <begin position="259"/>
        <end position="280"/>
    </location>
</feature>
<feature type="compositionally biased region" description="Polar residues" evidence="1">
    <location>
        <begin position="209"/>
        <end position="220"/>
    </location>
</feature>
<dbReference type="OrthoDB" id="6513042at2759"/>
<feature type="compositionally biased region" description="Low complexity" evidence="1">
    <location>
        <begin position="196"/>
        <end position="208"/>
    </location>
</feature>
<feature type="region of interest" description="Disordered" evidence="1">
    <location>
        <begin position="1"/>
        <end position="105"/>
    </location>
</feature>
<accession>A0A2C5YWL7</accession>
<keyword evidence="3" id="KW-1185">Reference proteome</keyword>
<feature type="region of interest" description="Disordered" evidence="1">
    <location>
        <begin position="427"/>
        <end position="453"/>
    </location>
</feature>
<sequence>MSLRKSFSERTGLPNNRTWQRSHSHPANIHTPKKKLPPLSDVTRNKLSKFQYQPALPDDSKENVAPATPNDDDSKPRVTRLNWSDLKEPNAADDDPDDDSPNDKVFWNHAQVSIYPTHTPVLNRNRKRAKSSSPISSPAADNPTTPAVNVDKLKKALKAPHADPALELWDRYSLAGTGSDSVRSKAREKALAQLMASSSPKPSTASRSCQNSFRRTSSGGLSCPRKRKYDMYGDTSQTESDATSKDSLVLALIDSVSNNLNDKNKMPTEQTRNSPLQWNKRQSKRKHSPCPSPRRGHAADRRSPSDYGDDSFDDDTFAELEASIVTDTCALGLDKPRAAFNESKPQKLPPAPDEFEDLAADAIFDNADDLLSDAVLPKNNVGPLTPPRKRQKPSVAAKSPSDEFDDLFNDKDIDFDAVELAATQSVRQAAEAPPVRVPGSTLQLGLGRTASGY</sequence>
<dbReference type="EMBL" id="NJEU01000679">
    <property type="protein sequence ID" value="PHH71434.1"/>
    <property type="molecule type" value="Genomic_DNA"/>
</dbReference>
<feature type="region of interest" description="Disordered" evidence="1">
    <location>
        <begin position="259"/>
        <end position="314"/>
    </location>
</feature>
<protein>
    <submittedName>
        <fullName evidence="2">Uncharacterized protein</fullName>
    </submittedName>
</protein>
<evidence type="ECO:0000256" key="1">
    <source>
        <dbReference type="SAM" id="MobiDB-lite"/>
    </source>
</evidence>
<dbReference type="Proteomes" id="UP000224854">
    <property type="component" value="Unassembled WGS sequence"/>
</dbReference>
<reference evidence="2 3" key="1">
    <citation type="submission" date="2017-06" db="EMBL/GenBank/DDBJ databases">
        <title>Ant-infecting Ophiocordyceps genomes reveal a high diversity of potential behavioral manipulation genes and a possible major role for enterotoxins.</title>
        <authorList>
            <person name="De Bekker C."/>
            <person name="Evans H.C."/>
            <person name="Brachmann A."/>
            <person name="Hughes D.P."/>
        </authorList>
    </citation>
    <scope>NUCLEOTIDE SEQUENCE [LARGE SCALE GENOMIC DNA]</scope>
    <source>
        <strain evidence="2 3">1348a</strain>
    </source>
</reference>
<feature type="region of interest" description="Disordered" evidence="1">
    <location>
        <begin position="378"/>
        <end position="405"/>
    </location>
</feature>
<evidence type="ECO:0000313" key="3">
    <source>
        <dbReference type="Proteomes" id="UP000224854"/>
    </source>
</evidence>
<feature type="region of interest" description="Disordered" evidence="1">
    <location>
        <begin position="117"/>
        <end position="147"/>
    </location>
</feature>
<gene>
    <name evidence="2" type="ORF">CDD82_6505</name>
</gene>
<name>A0A2C5YWL7_9HYPO</name>
<organism evidence="2 3">
    <name type="scientific">Ophiocordyceps australis</name>
    <dbReference type="NCBI Taxonomy" id="1399860"/>
    <lineage>
        <taxon>Eukaryota</taxon>
        <taxon>Fungi</taxon>
        <taxon>Dikarya</taxon>
        <taxon>Ascomycota</taxon>
        <taxon>Pezizomycotina</taxon>
        <taxon>Sordariomycetes</taxon>
        <taxon>Hypocreomycetidae</taxon>
        <taxon>Hypocreales</taxon>
        <taxon>Ophiocordycipitaceae</taxon>
        <taxon>Ophiocordyceps</taxon>
    </lineage>
</organism>
<feature type="compositionally biased region" description="Acidic residues" evidence="1">
    <location>
        <begin position="91"/>
        <end position="100"/>
    </location>
</feature>
<evidence type="ECO:0000313" key="2">
    <source>
        <dbReference type="EMBL" id="PHH71434.1"/>
    </source>
</evidence>
<proteinExistence type="predicted"/>
<dbReference type="AlphaFoldDB" id="A0A2C5YWL7"/>
<feature type="region of interest" description="Disordered" evidence="1">
    <location>
        <begin position="191"/>
        <end position="244"/>
    </location>
</feature>